<sequence>MSDCTDLYATTICYLTLIWILFSIILYACSSPKKSEIHSIRIEENGTIYTENQYLSPDDYNESDVNETPIPDFTPPTFSTPMNQNNSETDEHTNSTSNNSVCNPGRHTINPWLNFLRYMRERSCGMRQKEIFRKSSPVWRSMTEEEKRPFREEAEHERTHRSHSERSHN</sequence>
<evidence type="ECO:0000313" key="6">
    <source>
        <dbReference type="EMBL" id="SSX11448.1"/>
    </source>
</evidence>
<evidence type="ECO:0000256" key="3">
    <source>
        <dbReference type="SAM" id="Phobius"/>
    </source>
</evidence>
<organism evidence="6">
    <name type="scientific">Culicoides sonorensis</name>
    <name type="common">Biting midge</name>
    <dbReference type="NCBI Taxonomy" id="179676"/>
    <lineage>
        <taxon>Eukaryota</taxon>
        <taxon>Metazoa</taxon>
        <taxon>Ecdysozoa</taxon>
        <taxon>Arthropoda</taxon>
        <taxon>Hexapoda</taxon>
        <taxon>Insecta</taxon>
        <taxon>Pterygota</taxon>
        <taxon>Neoptera</taxon>
        <taxon>Endopterygota</taxon>
        <taxon>Diptera</taxon>
        <taxon>Nematocera</taxon>
        <taxon>Chironomoidea</taxon>
        <taxon>Ceratopogonidae</taxon>
        <taxon>Ceratopogoninae</taxon>
        <taxon>Culicoides</taxon>
        <taxon>Monoculicoides</taxon>
    </lineage>
</organism>
<reference evidence="6" key="1">
    <citation type="submission" date="2018-04" db="EMBL/GenBank/DDBJ databases">
        <authorList>
            <person name="Go L.Y."/>
            <person name="Mitchell J.A."/>
        </authorList>
    </citation>
    <scope>NUCLEOTIDE SEQUENCE</scope>
    <source>
        <tissue evidence="6">Whole organism</tissue>
    </source>
</reference>
<gene>
    <name evidence="6" type="primary">CSON003156</name>
    <name evidence="5" type="synonym">CSON015463</name>
</gene>
<dbReference type="Pfam" id="PF06382">
    <property type="entry name" value="Protamine_like"/>
    <property type="match status" value="1"/>
</dbReference>
<dbReference type="VEuPathDB" id="VectorBase:CSON003156"/>
<keyword evidence="3" id="KW-0472">Membrane</keyword>
<reference evidence="7" key="2">
    <citation type="submission" date="2018-07" db="EMBL/GenBank/DDBJ databases">
        <authorList>
            <person name="Quirk P.G."/>
            <person name="Krulwich T.A."/>
        </authorList>
    </citation>
    <scope>NUCLEOTIDE SEQUENCE</scope>
</reference>
<evidence type="ECO:0000259" key="4">
    <source>
        <dbReference type="PROSITE" id="PS50118"/>
    </source>
</evidence>
<feature type="compositionally biased region" description="Basic and acidic residues" evidence="2">
    <location>
        <begin position="142"/>
        <end position="169"/>
    </location>
</feature>
<keyword evidence="3" id="KW-1133">Transmembrane helix</keyword>
<dbReference type="EMBL" id="UFQT01000984">
    <property type="protein sequence ID" value="SSX28284.1"/>
    <property type="molecule type" value="Genomic_DNA"/>
</dbReference>
<dbReference type="GO" id="GO:0005634">
    <property type="term" value="C:nucleus"/>
    <property type="evidence" value="ECO:0007669"/>
    <property type="project" value="UniProtKB-UniRule"/>
</dbReference>
<feature type="region of interest" description="Disordered" evidence="2">
    <location>
        <begin position="72"/>
        <end position="103"/>
    </location>
</feature>
<evidence type="ECO:0000256" key="2">
    <source>
        <dbReference type="SAM" id="MobiDB-lite"/>
    </source>
</evidence>
<keyword evidence="1" id="KW-0238">DNA-binding</keyword>
<dbReference type="Gene3D" id="1.10.30.10">
    <property type="entry name" value="High mobility group box domain"/>
    <property type="match status" value="1"/>
</dbReference>
<dbReference type="PROSITE" id="PS50118">
    <property type="entry name" value="HMG_BOX_2"/>
    <property type="match status" value="1"/>
</dbReference>
<keyword evidence="3" id="KW-0812">Transmembrane</keyword>
<proteinExistence type="predicted"/>
<protein>
    <submittedName>
        <fullName evidence="6">CSON003156 protein</fullName>
    </submittedName>
    <submittedName>
        <fullName evidence="5">CSON015463 protein</fullName>
    </submittedName>
</protein>
<dbReference type="GO" id="GO:0003677">
    <property type="term" value="F:DNA binding"/>
    <property type="evidence" value="ECO:0007669"/>
    <property type="project" value="UniProtKB-UniRule"/>
</dbReference>
<accession>A0A336L0R0</accession>
<name>A0A336L0R0_CULSO</name>
<feature type="transmembrane region" description="Helical" evidence="3">
    <location>
        <begin position="7"/>
        <end position="28"/>
    </location>
</feature>
<evidence type="ECO:0000256" key="1">
    <source>
        <dbReference type="PROSITE-ProRule" id="PRU00267"/>
    </source>
</evidence>
<dbReference type="SUPFAM" id="SSF47095">
    <property type="entry name" value="HMG-box"/>
    <property type="match status" value="1"/>
</dbReference>
<evidence type="ECO:0000313" key="5">
    <source>
        <dbReference type="EMBL" id="SSX08167.1"/>
    </source>
</evidence>
<dbReference type="EMBL" id="UFQS01001558">
    <property type="protein sequence ID" value="SSX11448.1"/>
    <property type="molecule type" value="Genomic_DNA"/>
</dbReference>
<dbReference type="EMBL" id="UFQS01000984">
    <property type="protein sequence ID" value="SSX08167.1"/>
    <property type="molecule type" value="Genomic_DNA"/>
</dbReference>
<dbReference type="VEuPathDB" id="VectorBase:CSON015463"/>
<keyword evidence="1" id="KW-0539">Nucleus</keyword>
<dbReference type="GO" id="GO:0035092">
    <property type="term" value="P:sperm DNA condensation"/>
    <property type="evidence" value="ECO:0007669"/>
    <property type="project" value="InterPro"/>
</dbReference>
<dbReference type="InterPro" id="IPR009071">
    <property type="entry name" value="HMG_box_dom"/>
</dbReference>
<feature type="compositionally biased region" description="Polar residues" evidence="2">
    <location>
        <begin position="76"/>
        <end position="87"/>
    </location>
</feature>
<dbReference type="AlphaFoldDB" id="A0A336L0R0"/>
<feature type="region of interest" description="Disordered" evidence="2">
    <location>
        <begin position="136"/>
        <end position="169"/>
    </location>
</feature>
<feature type="DNA-binding region" description="HMG box" evidence="1">
    <location>
        <begin position="105"/>
        <end position="169"/>
    </location>
</feature>
<feature type="domain" description="HMG box" evidence="4">
    <location>
        <begin position="105"/>
        <end position="169"/>
    </location>
</feature>
<dbReference type="InterPro" id="IPR024460">
    <property type="entry name" value="Protamine-like"/>
</dbReference>
<dbReference type="InterPro" id="IPR036910">
    <property type="entry name" value="HMG_box_dom_sf"/>
</dbReference>
<evidence type="ECO:0000313" key="7">
    <source>
        <dbReference type="EMBL" id="SSX28284.1"/>
    </source>
</evidence>
<dbReference type="EMBL" id="UFQT01001558">
    <property type="protein sequence ID" value="SSX31015.1"/>
    <property type="molecule type" value="Genomic_DNA"/>
</dbReference>